<dbReference type="Proteomes" id="UP000196640">
    <property type="component" value="Unassembled WGS sequence"/>
</dbReference>
<dbReference type="EMBL" id="NIPX01000010">
    <property type="protein sequence ID" value="OWJ84073.1"/>
    <property type="molecule type" value="Genomic_DNA"/>
</dbReference>
<comment type="caution">
    <text evidence="1">The sequence shown here is derived from an EMBL/GenBank/DDBJ whole genome shotgun (WGS) entry which is preliminary data.</text>
</comment>
<proteinExistence type="predicted"/>
<reference evidence="1 2" key="1">
    <citation type="submission" date="2016-11" db="EMBL/GenBank/DDBJ databases">
        <title>Comparison of Traditional DNA-DNA Hybridization with In Silico Genomic Analysis.</title>
        <authorList>
            <person name="Nicholson A.C."/>
            <person name="Sammons S."/>
            <person name="Humrighouse B.W."/>
            <person name="Graziano J."/>
            <person name="Lasker B."/>
            <person name="Whitney A.M."/>
            <person name="Mcquiston J.R."/>
        </authorList>
    </citation>
    <scope>NUCLEOTIDE SEQUENCE [LARGE SCALE GENOMIC DNA]</scope>
    <source>
        <strain evidence="1 2">H2381</strain>
    </source>
</reference>
<dbReference type="AlphaFoldDB" id="A0A212ARH8"/>
<sequence length="68" mass="7794">MPMCQKSDHLRGSARKYMDFRLDFVTLRIFPLQHRPDTGQKAFLSSLLDVPAWRSGPDDFSHAGPLYA</sequence>
<evidence type="ECO:0000313" key="1">
    <source>
        <dbReference type="EMBL" id="OWJ84073.1"/>
    </source>
</evidence>
<accession>A0A212ARH8</accession>
<organism evidence="1 2">
    <name type="scientific">Haematobacter missouriensis</name>
    <dbReference type="NCBI Taxonomy" id="366616"/>
    <lineage>
        <taxon>Bacteria</taxon>
        <taxon>Pseudomonadati</taxon>
        <taxon>Pseudomonadota</taxon>
        <taxon>Alphaproteobacteria</taxon>
        <taxon>Rhodobacterales</taxon>
        <taxon>Paracoccaceae</taxon>
        <taxon>Haematobacter</taxon>
    </lineage>
</organism>
<evidence type="ECO:0000313" key="2">
    <source>
        <dbReference type="Proteomes" id="UP000196640"/>
    </source>
</evidence>
<name>A0A212ARH8_9RHOB</name>
<gene>
    <name evidence="1" type="ORF">CDV52_09290</name>
</gene>
<protein>
    <submittedName>
        <fullName evidence="1">Uncharacterized protein</fullName>
    </submittedName>
</protein>